<dbReference type="InterPro" id="IPR058441">
    <property type="entry name" value="DUF8128"/>
</dbReference>
<dbReference type="Proteomes" id="UP000231034">
    <property type="component" value="Unassembled WGS sequence"/>
</dbReference>
<evidence type="ECO:0000313" key="2">
    <source>
        <dbReference type="EMBL" id="PJA84947.1"/>
    </source>
</evidence>
<organism evidence="2 3">
    <name type="scientific">Candidatus Nealsonbacteria bacterium CG_4_9_14_3_um_filter_37_13</name>
    <dbReference type="NCBI Taxonomy" id="1974695"/>
    <lineage>
        <taxon>Bacteria</taxon>
        <taxon>Candidatus Nealsoniibacteriota</taxon>
    </lineage>
</organism>
<name>A0A2M7Z5R3_9BACT</name>
<dbReference type="AlphaFoldDB" id="A0A2M7Z5R3"/>
<protein>
    <recommendedName>
        <fullName evidence="1">DUF8128 domain-containing protein</fullName>
    </recommendedName>
</protein>
<comment type="caution">
    <text evidence="2">The sequence shown here is derived from an EMBL/GenBank/DDBJ whole genome shotgun (WGS) entry which is preliminary data.</text>
</comment>
<dbReference type="Pfam" id="PF26449">
    <property type="entry name" value="DUF8128"/>
    <property type="match status" value="1"/>
</dbReference>
<proteinExistence type="predicted"/>
<gene>
    <name evidence="2" type="ORF">CO145_00150</name>
</gene>
<dbReference type="EMBL" id="PFVR01000005">
    <property type="protein sequence ID" value="PJA84947.1"/>
    <property type="molecule type" value="Genomic_DNA"/>
</dbReference>
<feature type="non-terminal residue" evidence="2">
    <location>
        <position position="175"/>
    </location>
</feature>
<evidence type="ECO:0000313" key="3">
    <source>
        <dbReference type="Proteomes" id="UP000231034"/>
    </source>
</evidence>
<feature type="domain" description="DUF8128" evidence="1">
    <location>
        <begin position="54"/>
        <end position="167"/>
    </location>
</feature>
<reference evidence="3" key="1">
    <citation type="submission" date="2017-09" db="EMBL/GenBank/DDBJ databases">
        <title>Depth-based differentiation of microbial function through sediment-hosted aquifers and enrichment of novel symbionts in the deep terrestrial subsurface.</title>
        <authorList>
            <person name="Probst A.J."/>
            <person name="Ladd B."/>
            <person name="Jarett J.K."/>
            <person name="Geller-Mcgrath D.E."/>
            <person name="Sieber C.M.K."/>
            <person name="Emerson J.B."/>
            <person name="Anantharaman K."/>
            <person name="Thomas B.C."/>
            <person name="Malmstrom R."/>
            <person name="Stieglmeier M."/>
            <person name="Klingl A."/>
            <person name="Woyke T."/>
            <person name="Ryan C.M."/>
            <person name="Banfield J.F."/>
        </authorList>
    </citation>
    <scope>NUCLEOTIDE SEQUENCE [LARGE SCALE GENOMIC DNA]</scope>
</reference>
<evidence type="ECO:0000259" key="1">
    <source>
        <dbReference type="Pfam" id="PF26449"/>
    </source>
</evidence>
<sequence length="175" mass="19719">MNLTLFLVTLPQIIEKEKEISLEDELKTAEQFFSSLTGGIKEADPIKRLLFGNPFFVFEIAVHRIGEEIYFYVACPRSLAQMMEKQILGFWPKAQVQPVTDYNIFNPEGQAVGSIANLAKSPVFSIKPYQEFTTDPLSTITSVFTKLAREGEGAALQILIRPSKRSLKKMAEKTI</sequence>
<accession>A0A2M7Z5R3</accession>